<dbReference type="KEGG" id="pda:103696094"/>
<dbReference type="GO" id="GO:0005227">
    <property type="term" value="F:calcium-activated cation channel activity"/>
    <property type="evidence" value="ECO:0007669"/>
    <property type="project" value="InterPro"/>
</dbReference>
<dbReference type="Pfam" id="PF02714">
    <property type="entry name" value="RSN1_7TM"/>
    <property type="match status" value="1"/>
</dbReference>
<dbReference type="InterPro" id="IPR027815">
    <property type="entry name" value="CSC1/OSCA1-like_cyt"/>
</dbReference>
<name>A0A8B7BFV8_PHODC</name>
<dbReference type="InterPro" id="IPR032880">
    <property type="entry name" value="CSC1/OSCA1-like_N"/>
</dbReference>
<evidence type="ECO:0000259" key="10">
    <source>
        <dbReference type="Pfam" id="PF02714"/>
    </source>
</evidence>
<sequence>MNAGSLAASAGINIGLALVVLSLFSVLKKQPCNAPVYFPRRIAAGDDLPLERRFSLRRLRPSISWISRAFRLSEDDVLRHNGLDALVVLRLFKFGIKFFTVCSVIGLLILVPVNYTCEESSSQGKVSHSMVPFTISNVTRGSDRLWVHFSCLCFISFYVLYLLYKEYKGILDRRIEHIGNHRHRSDQFTVLLRGIPVCTEHKARGCCVDHFFSKHHPYTYQAYQILYDGKNVEELLLILYLAEGIISALQAGRILKKGCRSYLTLKLSGKFLKWLISLDIQHILEVKAEHQRSTGPLRPLDIPVWKWEQITMDFVSGLPKTRKANDAFWRLGDSIERKIKMLRQRARNQNSGFSLCDIFRSNVADLEMHEERLQEVCRQIRLLQCENILKQKELSVAFVSFKSRLGAALAAQTQQHVHPLLWITEFAPEPRDVLWNNLAIPYRHLALYKIVVFFAAFLLTVFFIFPVTAVQGIVQFEKIKKWFPPARAVQLIPGMSSILTGYLPSVILNGFIYIIPYAMLSMASLEGCVSKSKKEIKACSMVFYFLVGNVFFLSLLSGSLLEQIGESFTHPKDFPSHLASAVSAQSNFFMTYILTDGLSGFSLEILQFGLLIWHLIRTRTFNRGTKNDPYLYGFPYYRVIPIVSLAILIGMVYAVIAPLLLPFLILYFLLGYAVYVNQMHDVYEIVYDTYGQYWPHIHHYIFITIILMQITLIGLFGLKSKPGASISTVPLLILTLLFNEYCKMRFLPSFCHCSLQSAKENDDRDEMEGQTEVNQQSAINAYRPPWMRPPNLSQESSSIQPLVSSS</sequence>
<keyword evidence="4 9" id="KW-0812">Transmembrane</keyword>
<comment type="subcellular location">
    <subcellularLocation>
        <location evidence="1">Membrane</location>
        <topology evidence="1">Multi-pass membrane protein</topology>
    </subcellularLocation>
</comment>
<dbReference type="AlphaFoldDB" id="A0A8B7BFV8"/>
<feature type="transmembrane region" description="Helical" evidence="9">
    <location>
        <begin position="6"/>
        <end position="27"/>
    </location>
</feature>
<evidence type="ECO:0000259" key="11">
    <source>
        <dbReference type="Pfam" id="PF13967"/>
    </source>
</evidence>
<evidence type="ECO:0000256" key="6">
    <source>
        <dbReference type="ARBA" id="ARBA00023136"/>
    </source>
</evidence>
<feature type="domain" description="CSC1/OSCA1-like 7TM region" evidence="10">
    <location>
        <begin position="449"/>
        <end position="716"/>
    </location>
</feature>
<feature type="transmembrane region" description="Helical" evidence="9">
    <location>
        <begin position="541"/>
        <end position="561"/>
    </location>
</feature>
<dbReference type="Pfam" id="PF13967">
    <property type="entry name" value="RSN1_TM"/>
    <property type="match status" value="1"/>
</dbReference>
<gene>
    <name evidence="14" type="primary">LOC103696094</name>
</gene>
<dbReference type="InterPro" id="IPR003864">
    <property type="entry name" value="CSC1/OSCA1-like_7TM"/>
</dbReference>
<evidence type="ECO:0000259" key="12">
    <source>
        <dbReference type="Pfam" id="PF14703"/>
    </source>
</evidence>
<feature type="region of interest" description="Disordered" evidence="8">
    <location>
        <begin position="761"/>
        <end position="806"/>
    </location>
</feature>
<feature type="transmembrane region" description="Helical" evidence="9">
    <location>
        <begin position="145"/>
        <end position="164"/>
    </location>
</feature>
<evidence type="ECO:0000256" key="8">
    <source>
        <dbReference type="SAM" id="MobiDB-lite"/>
    </source>
</evidence>
<keyword evidence="6 9" id="KW-0472">Membrane</keyword>
<evidence type="ECO:0000256" key="1">
    <source>
        <dbReference type="ARBA" id="ARBA00004141"/>
    </source>
</evidence>
<dbReference type="GO" id="GO:0005886">
    <property type="term" value="C:plasma membrane"/>
    <property type="evidence" value="ECO:0007669"/>
    <property type="project" value="TreeGrafter"/>
</dbReference>
<protein>
    <submittedName>
        <fullName evidence="14">CSC1-like protein At3g54510</fullName>
    </submittedName>
</protein>
<keyword evidence="3" id="KW-0813">Transport</keyword>
<feature type="domain" description="CSC1/OSCA1-like cytosolic" evidence="12">
    <location>
        <begin position="342"/>
        <end position="437"/>
    </location>
</feature>
<comment type="similarity">
    <text evidence="2">Belongs to the CSC1 (TC 1.A.17) family.</text>
</comment>
<dbReference type="RefSeq" id="XP_008775844.2">
    <property type="nucleotide sequence ID" value="XM_008777622.3"/>
</dbReference>
<evidence type="ECO:0000313" key="14">
    <source>
        <dbReference type="RefSeq" id="XP_008775844.2"/>
    </source>
</evidence>
<evidence type="ECO:0000256" key="5">
    <source>
        <dbReference type="ARBA" id="ARBA00022989"/>
    </source>
</evidence>
<dbReference type="Pfam" id="PF14703">
    <property type="entry name" value="PHM7_cyt"/>
    <property type="match status" value="1"/>
</dbReference>
<feature type="transmembrane region" description="Helical" evidence="9">
    <location>
        <begin position="597"/>
        <end position="616"/>
    </location>
</feature>
<dbReference type="Proteomes" id="UP000228380">
    <property type="component" value="Unplaced"/>
</dbReference>
<feature type="transmembrane region" description="Helical" evidence="9">
    <location>
        <begin position="494"/>
        <end position="520"/>
    </location>
</feature>
<feature type="transmembrane region" description="Helical" evidence="9">
    <location>
        <begin position="636"/>
        <end position="653"/>
    </location>
</feature>
<reference evidence="14" key="1">
    <citation type="submission" date="2025-08" db="UniProtKB">
        <authorList>
            <consortium name="RefSeq"/>
        </authorList>
    </citation>
    <scope>IDENTIFICATION</scope>
    <source>
        <tissue evidence="14">Young leaves</tissue>
    </source>
</reference>
<proteinExistence type="inferred from homology"/>
<keyword evidence="7" id="KW-0407">Ion channel</keyword>
<dbReference type="InterPro" id="IPR045122">
    <property type="entry name" value="Csc1-like"/>
</dbReference>
<organism evidence="13 14">
    <name type="scientific">Phoenix dactylifera</name>
    <name type="common">Date palm</name>
    <dbReference type="NCBI Taxonomy" id="42345"/>
    <lineage>
        <taxon>Eukaryota</taxon>
        <taxon>Viridiplantae</taxon>
        <taxon>Streptophyta</taxon>
        <taxon>Embryophyta</taxon>
        <taxon>Tracheophyta</taxon>
        <taxon>Spermatophyta</taxon>
        <taxon>Magnoliopsida</taxon>
        <taxon>Liliopsida</taxon>
        <taxon>Arecaceae</taxon>
        <taxon>Coryphoideae</taxon>
        <taxon>Phoeniceae</taxon>
        <taxon>Phoenix</taxon>
    </lineage>
</organism>
<feature type="transmembrane region" description="Helical" evidence="9">
    <location>
        <begin position="94"/>
        <end position="115"/>
    </location>
</feature>
<dbReference type="OrthoDB" id="1689567at2759"/>
<dbReference type="GeneID" id="103696094"/>
<keyword evidence="7" id="KW-0406">Ion transport</keyword>
<keyword evidence="5 9" id="KW-1133">Transmembrane helix</keyword>
<feature type="transmembrane region" description="Helical" evidence="9">
    <location>
        <begin position="450"/>
        <end position="474"/>
    </location>
</feature>
<feature type="domain" description="CSC1/OSCA1-like N-terminal transmembrane" evidence="11">
    <location>
        <begin position="6"/>
        <end position="166"/>
    </location>
</feature>
<evidence type="ECO:0000256" key="7">
    <source>
        <dbReference type="ARBA" id="ARBA00023303"/>
    </source>
</evidence>
<accession>A0A8B7BFV8</accession>
<evidence type="ECO:0000256" key="9">
    <source>
        <dbReference type="SAM" id="Phobius"/>
    </source>
</evidence>
<evidence type="ECO:0000313" key="13">
    <source>
        <dbReference type="Proteomes" id="UP000228380"/>
    </source>
</evidence>
<feature type="compositionally biased region" description="Polar residues" evidence="8">
    <location>
        <begin position="791"/>
        <end position="806"/>
    </location>
</feature>
<dbReference type="PANTHER" id="PTHR13018:SF141">
    <property type="entry name" value="OS01G0950900 PROTEIN"/>
    <property type="match status" value="1"/>
</dbReference>
<feature type="transmembrane region" description="Helical" evidence="9">
    <location>
        <begin position="697"/>
        <end position="718"/>
    </location>
</feature>
<evidence type="ECO:0000256" key="2">
    <source>
        <dbReference type="ARBA" id="ARBA00007779"/>
    </source>
</evidence>
<keyword evidence="13" id="KW-1185">Reference proteome</keyword>
<dbReference type="PANTHER" id="PTHR13018">
    <property type="entry name" value="PROBABLE MEMBRANE PROTEIN DUF221-RELATED"/>
    <property type="match status" value="1"/>
</dbReference>
<evidence type="ECO:0000256" key="4">
    <source>
        <dbReference type="ARBA" id="ARBA00022692"/>
    </source>
</evidence>
<evidence type="ECO:0000256" key="3">
    <source>
        <dbReference type="ARBA" id="ARBA00022448"/>
    </source>
</evidence>